<reference evidence="3" key="1">
    <citation type="submission" date="2021-01" db="EMBL/GenBank/DDBJ databases">
        <authorList>
            <person name="Corre E."/>
            <person name="Pelletier E."/>
            <person name="Niang G."/>
            <person name="Scheremetjew M."/>
            <person name="Finn R."/>
            <person name="Kale V."/>
            <person name="Holt S."/>
            <person name="Cochrane G."/>
            <person name="Meng A."/>
            <person name="Brown T."/>
            <person name="Cohen L."/>
        </authorList>
    </citation>
    <scope>NUCLEOTIDE SEQUENCE</scope>
    <source>
        <strain evidence="3">CCMP325</strain>
    </source>
</reference>
<feature type="coiled-coil region" evidence="1">
    <location>
        <begin position="2"/>
        <end position="47"/>
    </location>
</feature>
<evidence type="ECO:0000313" key="3">
    <source>
        <dbReference type="EMBL" id="CAD8501987.1"/>
    </source>
</evidence>
<protein>
    <submittedName>
        <fullName evidence="3">Uncharacterized protein</fullName>
    </submittedName>
</protein>
<dbReference type="AlphaFoldDB" id="A0A7S0F426"/>
<sequence length="352" mass="40110">MIRSMSERLSSMEAEKEAMETRLREKVRKLENQLFEAKQKEAELLARLNVMEKFAVLPHVKQNNLQVSAMIDEMLSTTEMNFRLANQVDLLRSAAEEAIQAADCNSPTAQGSLHAPVDQEEREDALNNLSEIEEQLLLLQSQLENDELGRSSDNLSDSFISKGENLHEELRKTKAQLAEMQLVKEISELHHKEIESLKLELQKLYDLLNKKMVDDGNKNSLQDLWNMLKSVMNQNSQLSQEMRNMQASLTLKKYESLVQAHPTLQPAPSAGRDASAKKYHNSRSNNQERLDRRYLTVGQTQGESGKSLIMNSTWHGRISEDSLRSSGKSDDTNLHAEFLALKIHNAALLRRM</sequence>
<name>A0A7S0F426_9CRYP</name>
<evidence type="ECO:0000256" key="2">
    <source>
        <dbReference type="SAM" id="MobiDB-lite"/>
    </source>
</evidence>
<proteinExistence type="predicted"/>
<dbReference type="EMBL" id="HBEO01029755">
    <property type="protein sequence ID" value="CAD8501987.1"/>
    <property type="molecule type" value="Transcribed_RNA"/>
</dbReference>
<accession>A0A7S0F426</accession>
<evidence type="ECO:0000256" key="1">
    <source>
        <dbReference type="SAM" id="Coils"/>
    </source>
</evidence>
<feature type="region of interest" description="Disordered" evidence="2">
    <location>
        <begin position="263"/>
        <end position="292"/>
    </location>
</feature>
<gene>
    <name evidence="3" type="ORF">HPHI1048_LOCUS20200</name>
</gene>
<keyword evidence="1" id="KW-0175">Coiled coil</keyword>
<organism evidence="3">
    <name type="scientific">Hanusia phi</name>
    <dbReference type="NCBI Taxonomy" id="3032"/>
    <lineage>
        <taxon>Eukaryota</taxon>
        <taxon>Cryptophyceae</taxon>
        <taxon>Pyrenomonadales</taxon>
        <taxon>Geminigeraceae</taxon>
        <taxon>Hanusia</taxon>
    </lineage>
</organism>